<dbReference type="Proteomes" id="UP000692954">
    <property type="component" value="Unassembled WGS sequence"/>
</dbReference>
<accession>A0A8S1RQ43</accession>
<protein>
    <submittedName>
        <fullName evidence="2">Uncharacterized protein</fullName>
    </submittedName>
</protein>
<keyword evidence="3" id="KW-1185">Reference proteome</keyword>
<dbReference type="AlphaFoldDB" id="A0A8S1RQ43"/>
<feature type="region of interest" description="Disordered" evidence="1">
    <location>
        <begin position="268"/>
        <end position="289"/>
    </location>
</feature>
<sequence>MMIMLNQFILEKSISILEGMVIGFLDVIHIGRQKETVELSDAFKNYLENKKMLDKGHLERSLRRNQSKGRSDSSESSKRYYLIKIKSLFNLLIYFSHLYSSLRIRIQRIKQQYIKELNNNNILLIFEYKIRSTSKKKKNKRVDNKQVWPCLQVKGIPLLVMTKKQLPVQELLRNFEVQVDKDVLAFNENQEFKKYDLIGIYVFQQNRNYLLLHSSSSQLQEALRPPVHLQLTINDSIVNANAKIIDKPIDIQRPLIKEILAYQLSNQNDEDNDNKKRKNKRKVEKPYKK</sequence>
<evidence type="ECO:0000256" key="1">
    <source>
        <dbReference type="SAM" id="MobiDB-lite"/>
    </source>
</evidence>
<gene>
    <name evidence="2" type="ORF">PSON_ATCC_30995.1.T3400006</name>
</gene>
<dbReference type="EMBL" id="CAJJDN010000340">
    <property type="protein sequence ID" value="CAD8130891.1"/>
    <property type="molecule type" value="Genomic_DNA"/>
</dbReference>
<reference evidence="2" key="1">
    <citation type="submission" date="2021-01" db="EMBL/GenBank/DDBJ databases">
        <authorList>
            <consortium name="Genoscope - CEA"/>
            <person name="William W."/>
        </authorList>
    </citation>
    <scope>NUCLEOTIDE SEQUENCE</scope>
</reference>
<evidence type="ECO:0000313" key="2">
    <source>
        <dbReference type="EMBL" id="CAD8130891.1"/>
    </source>
</evidence>
<evidence type="ECO:0000313" key="3">
    <source>
        <dbReference type="Proteomes" id="UP000692954"/>
    </source>
</evidence>
<comment type="caution">
    <text evidence="2">The sequence shown here is derived from an EMBL/GenBank/DDBJ whole genome shotgun (WGS) entry which is preliminary data.</text>
</comment>
<proteinExistence type="predicted"/>
<organism evidence="2 3">
    <name type="scientific">Paramecium sonneborni</name>
    <dbReference type="NCBI Taxonomy" id="65129"/>
    <lineage>
        <taxon>Eukaryota</taxon>
        <taxon>Sar</taxon>
        <taxon>Alveolata</taxon>
        <taxon>Ciliophora</taxon>
        <taxon>Intramacronucleata</taxon>
        <taxon>Oligohymenophorea</taxon>
        <taxon>Peniculida</taxon>
        <taxon>Parameciidae</taxon>
        <taxon>Paramecium</taxon>
    </lineage>
</organism>
<name>A0A8S1RQ43_9CILI</name>